<name>A0A348AE72_9FIRM</name>
<dbReference type="Proteomes" id="UP000276437">
    <property type="component" value="Chromosome"/>
</dbReference>
<dbReference type="GO" id="GO:1904680">
    <property type="term" value="F:peptide transmembrane transporter activity"/>
    <property type="evidence" value="ECO:0007669"/>
    <property type="project" value="TreeGrafter"/>
</dbReference>
<dbReference type="InterPro" id="IPR023765">
    <property type="entry name" value="SBP_5_CS"/>
</dbReference>
<dbReference type="InterPro" id="IPR039424">
    <property type="entry name" value="SBP_5"/>
</dbReference>
<dbReference type="Gene3D" id="3.10.105.10">
    <property type="entry name" value="Dipeptide-binding Protein, Domain 3"/>
    <property type="match status" value="1"/>
</dbReference>
<evidence type="ECO:0000256" key="3">
    <source>
        <dbReference type="ARBA" id="ARBA00022729"/>
    </source>
</evidence>
<dbReference type="GO" id="GO:0030288">
    <property type="term" value="C:outer membrane-bounded periplasmic space"/>
    <property type="evidence" value="ECO:0007669"/>
    <property type="project" value="TreeGrafter"/>
</dbReference>
<evidence type="ECO:0000256" key="1">
    <source>
        <dbReference type="ARBA" id="ARBA00004193"/>
    </source>
</evidence>
<comment type="subcellular location">
    <subcellularLocation>
        <location evidence="1">Cell membrane</location>
        <topology evidence="1">Lipid-anchor</topology>
    </subcellularLocation>
</comment>
<dbReference type="PANTHER" id="PTHR30290:SF37">
    <property type="entry name" value="NICKEL-BINDING PERIPLASMIC PROTEIN"/>
    <property type="match status" value="1"/>
</dbReference>
<keyword evidence="4" id="KW-0812">Transmembrane</keyword>
<dbReference type="KEGG" id="mana:MAMMFC1_00003"/>
<accession>A0A348AE72</accession>
<dbReference type="GO" id="GO:0016151">
    <property type="term" value="F:nickel cation binding"/>
    <property type="evidence" value="ECO:0007669"/>
    <property type="project" value="InterPro"/>
</dbReference>
<dbReference type="Gene3D" id="3.40.190.10">
    <property type="entry name" value="Periplasmic binding protein-like II"/>
    <property type="match status" value="1"/>
</dbReference>
<evidence type="ECO:0000256" key="4">
    <source>
        <dbReference type="SAM" id="Phobius"/>
    </source>
</evidence>
<evidence type="ECO:0000313" key="6">
    <source>
        <dbReference type="EMBL" id="BBB89370.1"/>
    </source>
</evidence>
<dbReference type="CDD" id="cd08489">
    <property type="entry name" value="PBP2_NikA"/>
    <property type="match status" value="1"/>
</dbReference>
<dbReference type="PANTHER" id="PTHR30290">
    <property type="entry name" value="PERIPLASMIC BINDING COMPONENT OF ABC TRANSPORTER"/>
    <property type="match status" value="1"/>
</dbReference>
<dbReference type="GO" id="GO:0015833">
    <property type="term" value="P:peptide transport"/>
    <property type="evidence" value="ECO:0007669"/>
    <property type="project" value="TreeGrafter"/>
</dbReference>
<dbReference type="GO" id="GO:0043190">
    <property type="term" value="C:ATP-binding cassette (ABC) transporter complex"/>
    <property type="evidence" value="ECO:0007669"/>
    <property type="project" value="InterPro"/>
</dbReference>
<organism evidence="6 7">
    <name type="scientific">Methylomusa anaerophila</name>
    <dbReference type="NCBI Taxonomy" id="1930071"/>
    <lineage>
        <taxon>Bacteria</taxon>
        <taxon>Bacillati</taxon>
        <taxon>Bacillota</taxon>
        <taxon>Negativicutes</taxon>
        <taxon>Selenomonadales</taxon>
        <taxon>Sporomusaceae</taxon>
        <taxon>Methylomusa</taxon>
    </lineage>
</organism>
<dbReference type="NCBIfam" id="TIGR02294">
    <property type="entry name" value="nickel_nikA"/>
    <property type="match status" value="1"/>
</dbReference>
<dbReference type="EMBL" id="AP018449">
    <property type="protein sequence ID" value="BBB89370.1"/>
    <property type="molecule type" value="Genomic_DNA"/>
</dbReference>
<keyword evidence="7" id="KW-1185">Reference proteome</keyword>
<gene>
    <name evidence="6" type="primary">nikA_1</name>
    <name evidence="6" type="ORF">MAMMFC1_00003</name>
</gene>
<evidence type="ECO:0000313" key="7">
    <source>
        <dbReference type="Proteomes" id="UP000276437"/>
    </source>
</evidence>
<sequence length="567" mass="64447">MKINRLAEADKYVETAMGQEQKEEVSLIKFMKHNNWSKFLTIIFLIFLILLICGLLAGCGGKSTQTSTQSKILTYSYPKDIGPLNPHQYNPNQMVAQAMVYEPLVQYGADGKIIPWLAESWTISPDGKEYIFKLRKGVKFSDGTEFNAAAVKKNFDAVLANGKRHEWLEFIRQIQETRAVDDLTFTLVLKEVYYPTLQELALIRPLRFLAPSAFTDNGNTAETIKQPVGTGPWVLSEYKQGEMAVFVRNEHYWGPQPKLDKIIFKIISDGESRVMAFEKEELDLIYGYGSISIDAFKQLRDSGKYEAKLSEPLATRAIAVNSNRGPTKELKVRQALQHAVDKEALVKGVFFGIERKADTLFAPNFPYCDLGLKPYEFNLDKARTLLEEAGWKLPPGQEFREKDGQELELELCFESTDAVQKSVSEVLQGDMRKIGVRLKLVNEEKQAYEQRRKNGSFHLIFSNTWGVPYDPHSFVGSMRSPADADYQAQAGLPMKAEIDKTINDVLISTDELRRQDMYRYILGTLHDQAVYLPLTYLTNQAVYHKNVSGVIFLGSQYDIPFANMDKQ</sequence>
<reference evidence="6 7" key="1">
    <citation type="journal article" date="2018" name="Int. J. Syst. Evol. Microbiol.">
        <title>Methylomusa anaerophila gen. nov., sp. nov., an anaerobic methanol-utilizing bacterium isolated from a microbial fuel cell.</title>
        <authorList>
            <person name="Amano N."/>
            <person name="Yamamuro A."/>
            <person name="Miyahara M."/>
            <person name="Kouzuma A."/>
            <person name="Abe T."/>
            <person name="Watanabe K."/>
        </authorList>
    </citation>
    <scope>NUCLEOTIDE SEQUENCE [LARGE SCALE GENOMIC DNA]</scope>
    <source>
        <strain evidence="6 7">MMFC1</strain>
    </source>
</reference>
<comment type="similarity">
    <text evidence="2">Belongs to the bacterial solute-binding protein 5 family.</text>
</comment>
<dbReference type="InterPro" id="IPR011980">
    <property type="entry name" value="CntA-like"/>
</dbReference>
<protein>
    <submittedName>
        <fullName evidence="6">Nickel-binding periplasmic protein</fullName>
    </submittedName>
</protein>
<evidence type="ECO:0000256" key="2">
    <source>
        <dbReference type="ARBA" id="ARBA00005695"/>
    </source>
</evidence>
<dbReference type="InterPro" id="IPR000914">
    <property type="entry name" value="SBP_5_dom"/>
</dbReference>
<keyword evidence="4" id="KW-0472">Membrane</keyword>
<dbReference type="InterPro" id="IPR030678">
    <property type="entry name" value="Peptide/Ni-bd"/>
</dbReference>
<feature type="transmembrane region" description="Helical" evidence="4">
    <location>
        <begin position="39"/>
        <end position="58"/>
    </location>
</feature>
<feature type="domain" description="Solute-binding protein family 5" evidence="5">
    <location>
        <begin position="112"/>
        <end position="484"/>
    </location>
</feature>
<keyword evidence="4" id="KW-1133">Transmembrane helix</keyword>
<evidence type="ECO:0000259" key="5">
    <source>
        <dbReference type="Pfam" id="PF00496"/>
    </source>
</evidence>
<dbReference type="GO" id="GO:0015675">
    <property type="term" value="P:nickel cation transport"/>
    <property type="evidence" value="ECO:0007669"/>
    <property type="project" value="InterPro"/>
</dbReference>
<dbReference type="PROSITE" id="PS01040">
    <property type="entry name" value="SBP_BACTERIAL_5"/>
    <property type="match status" value="1"/>
</dbReference>
<keyword evidence="3" id="KW-0732">Signal</keyword>
<dbReference type="Pfam" id="PF00496">
    <property type="entry name" value="SBP_bac_5"/>
    <property type="match status" value="1"/>
</dbReference>
<proteinExistence type="inferred from homology"/>
<dbReference type="RefSeq" id="WP_197723867.1">
    <property type="nucleotide sequence ID" value="NZ_AP018449.1"/>
</dbReference>
<dbReference type="AlphaFoldDB" id="A0A348AE72"/>
<dbReference type="SUPFAM" id="SSF53850">
    <property type="entry name" value="Periplasmic binding protein-like II"/>
    <property type="match status" value="1"/>
</dbReference>
<dbReference type="GO" id="GO:0020037">
    <property type="term" value="F:heme binding"/>
    <property type="evidence" value="ECO:0007669"/>
    <property type="project" value="InterPro"/>
</dbReference>
<dbReference type="PIRSF" id="PIRSF002741">
    <property type="entry name" value="MppA"/>
    <property type="match status" value="1"/>
</dbReference>